<comment type="similarity">
    <text evidence="1">Belongs to the LysR transcriptional regulatory family.</text>
</comment>
<dbReference type="InterPro" id="IPR036388">
    <property type="entry name" value="WH-like_DNA-bd_sf"/>
</dbReference>
<dbReference type="Pfam" id="PF03466">
    <property type="entry name" value="LysR_substrate"/>
    <property type="match status" value="1"/>
</dbReference>
<accession>A0ABT1EFU0</accession>
<dbReference type="PANTHER" id="PTHR30419:SF8">
    <property type="entry name" value="NITROGEN ASSIMILATION TRANSCRIPTIONAL ACTIVATOR-RELATED"/>
    <property type="match status" value="1"/>
</dbReference>
<evidence type="ECO:0000313" key="6">
    <source>
        <dbReference type="EMBL" id="MCP1109569.1"/>
    </source>
</evidence>
<dbReference type="Gene3D" id="3.40.190.290">
    <property type="match status" value="1"/>
</dbReference>
<dbReference type="PANTHER" id="PTHR30419">
    <property type="entry name" value="HTH-TYPE TRANSCRIPTIONAL REGULATOR YBHD"/>
    <property type="match status" value="1"/>
</dbReference>
<dbReference type="InterPro" id="IPR036390">
    <property type="entry name" value="WH_DNA-bd_sf"/>
</dbReference>
<evidence type="ECO:0000313" key="7">
    <source>
        <dbReference type="Proteomes" id="UP001523565"/>
    </source>
</evidence>
<dbReference type="SUPFAM" id="SSF46785">
    <property type="entry name" value="Winged helix' DNA-binding domain"/>
    <property type="match status" value="1"/>
</dbReference>
<evidence type="ECO:0000259" key="5">
    <source>
        <dbReference type="PROSITE" id="PS50931"/>
    </source>
</evidence>
<dbReference type="Gene3D" id="1.10.10.10">
    <property type="entry name" value="Winged helix-like DNA-binding domain superfamily/Winged helix DNA-binding domain"/>
    <property type="match status" value="1"/>
</dbReference>
<dbReference type="InterPro" id="IPR050950">
    <property type="entry name" value="HTH-type_LysR_regulators"/>
</dbReference>
<feature type="domain" description="HTH lysR-type" evidence="5">
    <location>
        <begin position="1"/>
        <end position="58"/>
    </location>
</feature>
<name>A0ABT1EFU0_9FIRM</name>
<dbReference type="RefSeq" id="WP_262068472.1">
    <property type="nucleotide sequence ID" value="NZ_JAMXOC010000004.1"/>
</dbReference>
<dbReference type="Pfam" id="PF00126">
    <property type="entry name" value="HTH_1"/>
    <property type="match status" value="1"/>
</dbReference>
<dbReference type="EMBL" id="JAMZFV010000004">
    <property type="protein sequence ID" value="MCP1109569.1"/>
    <property type="molecule type" value="Genomic_DNA"/>
</dbReference>
<dbReference type="InterPro" id="IPR005119">
    <property type="entry name" value="LysR_subst-bd"/>
</dbReference>
<gene>
    <name evidence="6" type="ORF">NK118_04800</name>
</gene>
<keyword evidence="4" id="KW-0804">Transcription</keyword>
<dbReference type="InterPro" id="IPR000847">
    <property type="entry name" value="LysR_HTH_N"/>
</dbReference>
<reference evidence="6 7" key="1">
    <citation type="journal article" date="2022" name="Genome Biol. Evol.">
        <title>Host diet, physiology and behaviors set the stage for Lachnospiraceae cladogenesis.</title>
        <authorList>
            <person name="Vera-Ponce De Leon A."/>
            <person name="Schneider M."/>
            <person name="Jahnes B.C."/>
            <person name="Sadowski V."/>
            <person name="Camuy-Velez L.A."/>
            <person name="Duan J."/>
            <person name="Sabree Z.L."/>
        </authorList>
    </citation>
    <scope>NUCLEOTIDE SEQUENCE [LARGE SCALE GENOMIC DNA]</scope>
    <source>
        <strain evidence="6 7">PAL227</strain>
    </source>
</reference>
<protein>
    <submittedName>
        <fullName evidence="6">LysR family transcriptional regulator</fullName>
    </submittedName>
</protein>
<evidence type="ECO:0000256" key="3">
    <source>
        <dbReference type="ARBA" id="ARBA00023125"/>
    </source>
</evidence>
<dbReference type="Proteomes" id="UP001523565">
    <property type="component" value="Unassembled WGS sequence"/>
</dbReference>
<sequence length="296" mass="33677">MTINELIYFRAVCKNKSIRKAAQQLFITPQGLGKAISSLEKELDCQLLLRTSRGIEVTACGQAVYKYSKEILGDVNSMRSEIDKLLNRQDQEPLYIAAANGVIRAIGAERILQFKSNHPRMEIRAKTLADYEVEDAVYRGDVQIGLTLGPVDREKFEADLIKSFKLMLVVNSRNPLAKQESLSYKDIKNERIILVEDVFKAHHTFVDNCRQAGFEPNIIMGINELAHGHKYVGQNLGISYSVDFALEEIDNAKVKAIPLTDGNNDWSIYLITKKRRKNIRYGKDFQNLLLKKLDKK</sequence>
<evidence type="ECO:0000256" key="1">
    <source>
        <dbReference type="ARBA" id="ARBA00009437"/>
    </source>
</evidence>
<dbReference type="SUPFAM" id="SSF53850">
    <property type="entry name" value="Periplasmic binding protein-like II"/>
    <property type="match status" value="1"/>
</dbReference>
<evidence type="ECO:0000256" key="2">
    <source>
        <dbReference type="ARBA" id="ARBA00023015"/>
    </source>
</evidence>
<keyword evidence="2" id="KW-0805">Transcription regulation</keyword>
<organism evidence="6 7">
    <name type="scientific">Ohessyouella blattaphilus</name>
    <dbReference type="NCBI Taxonomy" id="2949333"/>
    <lineage>
        <taxon>Bacteria</taxon>
        <taxon>Bacillati</taxon>
        <taxon>Bacillota</taxon>
        <taxon>Clostridia</taxon>
        <taxon>Lachnospirales</taxon>
        <taxon>Lachnospiraceae</taxon>
        <taxon>Ohessyouella</taxon>
    </lineage>
</organism>
<dbReference type="PROSITE" id="PS50931">
    <property type="entry name" value="HTH_LYSR"/>
    <property type="match status" value="1"/>
</dbReference>
<proteinExistence type="inferred from homology"/>
<keyword evidence="3" id="KW-0238">DNA-binding</keyword>
<comment type="caution">
    <text evidence="6">The sequence shown here is derived from an EMBL/GenBank/DDBJ whole genome shotgun (WGS) entry which is preliminary data.</text>
</comment>
<evidence type="ECO:0000256" key="4">
    <source>
        <dbReference type="ARBA" id="ARBA00023163"/>
    </source>
</evidence>
<keyword evidence="7" id="KW-1185">Reference proteome</keyword>